<evidence type="ECO:0000313" key="2">
    <source>
        <dbReference type="Proteomes" id="UP001167796"/>
    </source>
</evidence>
<proteinExistence type="predicted"/>
<keyword evidence="2" id="KW-1185">Reference proteome</keyword>
<sequence>MKLPTPTGLTLAQQAAGPALAITGGHALQVNWLLNLSGGTASNVYVVRAGSAALHLTVE</sequence>
<comment type="caution">
    <text evidence="1">The sequence shown here is derived from an EMBL/GenBank/DDBJ whole genome shotgun (WGS) entry which is preliminary data.</text>
</comment>
<reference evidence="1" key="1">
    <citation type="submission" date="2023-07" db="EMBL/GenBank/DDBJ databases">
        <authorList>
            <person name="Kim M.K."/>
        </authorList>
    </citation>
    <scope>NUCLEOTIDE SEQUENCE</scope>
    <source>
        <strain evidence="1">M29</strain>
    </source>
</reference>
<name>A0ABT9AFY5_9BACT</name>
<organism evidence="1 2">
    <name type="scientific">Hymenobacter mellowenesis</name>
    <dbReference type="NCBI Taxonomy" id="3063995"/>
    <lineage>
        <taxon>Bacteria</taxon>
        <taxon>Pseudomonadati</taxon>
        <taxon>Bacteroidota</taxon>
        <taxon>Cytophagia</taxon>
        <taxon>Cytophagales</taxon>
        <taxon>Hymenobacteraceae</taxon>
        <taxon>Hymenobacter</taxon>
    </lineage>
</organism>
<accession>A0ABT9AFY5</accession>
<dbReference type="EMBL" id="JAUQSX010000012">
    <property type="protein sequence ID" value="MDO7848787.1"/>
    <property type="molecule type" value="Genomic_DNA"/>
</dbReference>
<protein>
    <submittedName>
        <fullName evidence="1">Uncharacterized protein</fullName>
    </submittedName>
</protein>
<gene>
    <name evidence="1" type="ORF">Q5H92_20650</name>
</gene>
<dbReference type="RefSeq" id="WP_305013452.1">
    <property type="nucleotide sequence ID" value="NZ_JAUQSX010000012.1"/>
</dbReference>
<evidence type="ECO:0000313" key="1">
    <source>
        <dbReference type="EMBL" id="MDO7848787.1"/>
    </source>
</evidence>
<dbReference type="Proteomes" id="UP001167796">
    <property type="component" value="Unassembled WGS sequence"/>
</dbReference>